<feature type="transmembrane region" description="Helical" evidence="12">
    <location>
        <begin position="203"/>
        <end position="221"/>
    </location>
</feature>
<proteinExistence type="inferred from homology"/>
<feature type="transmembrane region" description="Helical" evidence="12">
    <location>
        <begin position="148"/>
        <end position="174"/>
    </location>
</feature>
<dbReference type="NCBIfam" id="TIGR00328">
    <property type="entry name" value="flhB"/>
    <property type="match status" value="1"/>
</dbReference>
<dbReference type="Gene3D" id="3.40.1690.10">
    <property type="entry name" value="secretion proteins EscU"/>
    <property type="match status" value="1"/>
</dbReference>
<dbReference type="FunFam" id="3.40.1690.10:FF:000001">
    <property type="entry name" value="Flagellar biosynthetic protein FlhB"/>
    <property type="match status" value="1"/>
</dbReference>
<dbReference type="PANTHER" id="PTHR30531:SF12">
    <property type="entry name" value="FLAGELLAR BIOSYNTHETIC PROTEIN FLHB"/>
    <property type="match status" value="1"/>
</dbReference>
<organism evidence="13 14">
    <name type="scientific">Brevibacillus fulvus</name>
    <dbReference type="NCBI Taxonomy" id="1125967"/>
    <lineage>
        <taxon>Bacteria</taxon>
        <taxon>Bacillati</taxon>
        <taxon>Bacillota</taxon>
        <taxon>Bacilli</taxon>
        <taxon>Bacillales</taxon>
        <taxon>Paenibacillaceae</taxon>
        <taxon>Brevibacillus</taxon>
    </lineage>
</organism>
<protein>
    <recommendedName>
        <fullName evidence="3 12">Flagellar biosynthetic protein FlhB</fullName>
    </recommendedName>
</protein>
<evidence type="ECO:0000256" key="12">
    <source>
        <dbReference type="RuleBase" id="RU364091"/>
    </source>
</evidence>
<keyword evidence="5 12" id="KW-1003">Cell membrane</keyword>
<keyword evidence="6 12" id="KW-0812">Transmembrane</keyword>
<dbReference type="GO" id="GO:0044780">
    <property type="term" value="P:bacterial-type flagellum assembly"/>
    <property type="evidence" value="ECO:0007669"/>
    <property type="project" value="InterPro"/>
</dbReference>
<dbReference type="PANTHER" id="PTHR30531">
    <property type="entry name" value="FLAGELLAR BIOSYNTHETIC PROTEIN FLHB"/>
    <property type="match status" value="1"/>
</dbReference>
<comment type="caution">
    <text evidence="13">The sequence shown here is derived from an EMBL/GenBank/DDBJ whole genome shotgun (WGS) entry which is preliminary data.</text>
</comment>
<evidence type="ECO:0000313" key="13">
    <source>
        <dbReference type="EMBL" id="MBM7590611.1"/>
    </source>
</evidence>
<evidence type="ECO:0000256" key="2">
    <source>
        <dbReference type="ARBA" id="ARBA00010690"/>
    </source>
</evidence>
<feature type="transmembrane region" description="Helical" evidence="12">
    <location>
        <begin position="43"/>
        <end position="64"/>
    </location>
</feature>
<keyword evidence="13" id="KW-0966">Cell projection</keyword>
<feature type="transmembrane region" description="Helical" evidence="12">
    <location>
        <begin position="102"/>
        <end position="127"/>
    </location>
</feature>
<gene>
    <name evidence="12" type="primary">flhB</name>
    <name evidence="13" type="ORF">JOD01_002215</name>
</gene>
<keyword evidence="14" id="KW-1185">Reference proteome</keyword>
<dbReference type="InterPro" id="IPR006135">
    <property type="entry name" value="T3SS_substrate_exporter"/>
</dbReference>
<accession>A0A939BVF5</accession>
<reference evidence="13" key="1">
    <citation type="submission" date="2021-01" db="EMBL/GenBank/DDBJ databases">
        <title>Genomic Encyclopedia of Type Strains, Phase IV (KMG-IV): sequencing the most valuable type-strain genomes for metagenomic binning, comparative biology and taxonomic classification.</title>
        <authorList>
            <person name="Goeker M."/>
        </authorList>
    </citation>
    <scope>NUCLEOTIDE SEQUENCE</scope>
    <source>
        <strain evidence="13">DSM 25523</strain>
    </source>
</reference>
<dbReference type="InterPro" id="IPR006136">
    <property type="entry name" value="FlhB"/>
</dbReference>
<dbReference type="Pfam" id="PF01312">
    <property type="entry name" value="Bac_export_2"/>
    <property type="match status" value="1"/>
</dbReference>
<dbReference type="AlphaFoldDB" id="A0A939BVF5"/>
<keyword evidence="10 12" id="KW-0472">Membrane</keyword>
<dbReference type="RefSeq" id="WP_204518348.1">
    <property type="nucleotide sequence ID" value="NZ_BAABIN010000002.1"/>
</dbReference>
<dbReference type="EMBL" id="JAFBEB010000006">
    <property type="protein sequence ID" value="MBM7590611.1"/>
    <property type="molecule type" value="Genomic_DNA"/>
</dbReference>
<evidence type="ECO:0000256" key="11">
    <source>
        <dbReference type="ARBA" id="ARBA00023225"/>
    </source>
</evidence>
<evidence type="ECO:0000256" key="6">
    <source>
        <dbReference type="ARBA" id="ARBA00022692"/>
    </source>
</evidence>
<sequence>MKRLQLLFPIELQYFNGEKTEKATPKKRGDARKKGQVAKSMELSPAITLTAVFTVLLLFGSTMFETFTRIMRESLLTYLQFELTSENLGVITYQLVFEAAKIVGPILAVALAVALATNYMQVGILFTTEPLQMKLSKLNPIAGAKRIFTLRTIIELIKSILKIAIGLTIAYSILWQVKEKIVQISLTSIEEALNFTAGQASKLGLYIGGTLVVLAAFDYVYQKYEYEKSLRMSKQDIKDEYKKSEGDPLIKSKIRERQRRMALSRMMQELPKADVVITNPTHFAVAIKYDANSMAAPTVIAKGQDYIALKIREIAQKNRIVTMENKPLARALYNQVEIGQQIPEELFKAVAEVLAYVYKLQGKTRTR</sequence>
<dbReference type="Proteomes" id="UP000717624">
    <property type="component" value="Unassembled WGS sequence"/>
</dbReference>
<evidence type="ECO:0000256" key="3">
    <source>
        <dbReference type="ARBA" id="ARBA00021622"/>
    </source>
</evidence>
<comment type="function">
    <text evidence="12">Required for formation of the rod structure in the basal body of the flagellar apparatus. Together with FliI and FliH, may constitute the export apparatus of flagellin.</text>
</comment>
<keyword evidence="7 12" id="KW-1005">Bacterial flagellum biogenesis</keyword>
<dbReference type="GO" id="GO:0005886">
    <property type="term" value="C:plasma membrane"/>
    <property type="evidence" value="ECO:0007669"/>
    <property type="project" value="UniProtKB-SubCell"/>
</dbReference>
<keyword evidence="13" id="KW-0282">Flagellum</keyword>
<dbReference type="SUPFAM" id="SSF160544">
    <property type="entry name" value="EscU C-terminal domain-like"/>
    <property type="match status" value="1"/>
</dbReference>
<comment type="similarity">
    <text evidence="2 12">Belongs to the type III secretion exporter family.</text>
</comment>
<dbReference type="PRINTS" id="PR00950">
    <property type="entry name" value="TYPE3IMSPROT"/>
</dbReference>
<evidence type="ECO:0000256" key="7">
    <source>
        <dbReference type="ARBA" id="ARBA00022795"/>
    </source>
</evidence>
<evidence type="ECO:0000256" key="8">
    <source>
        <dbReference type="ARBA" id="ARBA00022927"/>
    </source>
</evidence>
<keyword evidence="9 12" id="KW-1133">Transmembrane helix</keyword>
<dbReference type="InterPro" id="IPR029025">
    <property type="entry name" value="T3SS_substrate_exporter_C"/>
</dbReference>
<comment type="subcellular location">
    <subcellularLocation>
        <location evidence="1">Cell membrane</location>
        <topology evidence="1">Multi-pass membrane protein</topology>
    </subcellularLocation>
</comment>
<keyword evidence="11 12" id="KW-1006">Bacterial flagellum protein export</keyword>
<evidence type="ECO:0000256" key="5">
    <source>
        <dbReference type="ARBA" id="ARBA00022475"/>
    </source>
</evidence>
<evidence type="ECO:0000256" key="4">
    <source>
        <dbReference type="ARBA" id="ARBA00022448"/>
    </source>
</evidence>
<evidence type="ECO:0000256" key="1">
    <source>
        <dbReference type="ARBA" id="ARBA00004651"/>
    </source>
</evidence>
<evidence type="ECO:0000313" key="14">
    <source>
        <dbReference type="Proteomes" id="UP000717624"/>
    </source>
</evidence>
<dbReference type="GO" id="GO:0009306">
    <property type="term" value="P:protein secretion"/>
    <property type="evidence" value="ECO:0007669"/>
    <property type="project" value="InterPro"/>
</dbReference>
<name>A0A939BVF5_9BACL</name>
<evidence type="ECO:0000256" key="9">
    <source>
        <dbReference type="ARBA" id="ARBA00022989"/>
    </source>
</evidence>
<keyword evidence="4 12" id="KW-0813">Transport</keyword>
<keyword evidence="8 12" id="KW-0653">Protein transport</keyword>
<evidence type="ECO:0000256" key="10">
    <source>
        <dbReference type="ARBA" id="ARBA00023136"/>
    </source>
</evidence>
<keyword evidence="13" id="KW-0969">Cilium</keyword>
<dbReference type="Gene3D" id="6.10.250.2080">
    <property type="match status" value="1"/>
</dbReference>